<dbReference type="Proteomes" id="UP000283523">
    <property type="component" value="Unassembled WGS sequence"/>
</dbReference>
<dbReference type="Gene3D" id="3.30.1150.10">
    <property type="match status" value="1"/>
</dbReference>
<gene>
    <name evidence="2" type="ORF">DYU11_18150</name>
</gene>
<evidence type="ECO:0000256" key="1">
    <source>
        <dbReference type="SAM" id="SignalP"/>
    </source>
</evidence>
<sequence>MNATFFRSFAIAAGVMLALLYSSDVTGQPGINGGKPIITYNTYGPVSIQTQSPPSFPGGEEKLEAFVLRSVEDAEDPIKLPRKVWLTASINKDGKVISLVPTYDGDPALKRGMERIAKAMPQWNPGLINGKGVETQFQFLVRR</sequence>
<feature type="chain" id="PRO_5019023896" description="TonB C-terminal domain-containing protein" evidence="1">
    <location>
        <begin position="28"/>
        <end position="143"/>
    </location>
</feature>
<feature type="signal peptide" evidence="1">
    <location>
        <begin position="1"/>
        <end position="27"/>
    </location>
</feature>
<organism evidence="2 3">
    <name type="scientific">Fibrisoma montanum</name>
    <dbReference type="NCBI Taxonomy" id="2305895"/>
    <lineage>
        <taxon>Bacteria</taxon>
        <taxon>Pseudomonadati</taxon>
        <taxon>Bacteroidota</taxon>
        <taxon>Cytophagia</taxon>
        <taxon>Cytophagales</taxon>
        <taxon>Spirosomataceae</taxon>
        <taxon>Fibrisoma</taxon>
    </lineage>
</organism>
<dbReference type="RefSeq" id="WP_119669124.1">
    <property type="nucleotide sequence ID" value="NZ_QXED01000005.1"/>
</dbReference>
<comment type="caution">
    <text evidence="2">The sequence shown here is derived from an EMBL/GenBank/DDBJ whole genome shotgun (WGS) entry which is preliminary data.</text>
</comment>
<evidence type="ECO:0000313" key="2">
    <source>
        <dbReference type="EMBL" id="RIV21330.1"/>
    </source>
</evidence>
<keyword evidence="3" id="KW-1185">Reference proteome</keyword>
<protein>
    <recommendedName>
        <fullName evidence="4">TonB C-terminal domain-containing protein</fullName>
    </recommendedName>
</protein>
<proteinExistence type="predicted"/>
<dbReference type="OrthoDB" id="957967at2"/>
<evidence type="ECO:0000313" key="3">
    <source>
        <dbReference type="Proteomes" id="UP000283523"/>
    </source>
</evidence>
<dbReference type="AlphaFoldDB" id="A0A418M5Z1"/>
<reference evidence="2 3" key="1">
    <citation type="submission" date="2018-08" db="EMBL/GenBank/DDBJ databases">
        <title>Fibrisoma montanum sp. nov., isolated from Danxia mountain soil.</title>
        <authorList>
            <person name="Huang Y."/>
        </authorList>
    </citation>
    <scope>NUCLEOTIDE SEQUENCE [LARGE SCALE GENOMIC DNA]</scope>
    <source>
        <strain evidence="2 3">HYT19</strain>
    </source>
</reference>
<evidence type="ECO:0008006" key="4">
    <source>
        <dbReference type="Google" id="ProtNLM"/>
    </source>
</evidence>
<accession>A0A418M5Z1</accession>
<dbReference type="EMBL" id="QXED01000005">
    <property type="protein sequence ID" value="RIV21330.1"/>
    <property type="molecule type" value="Genomic_DNA"/>
</dbReference>
<keyword evidence="1" id="KW-0732">Signal</keyword>
<name>A0A418M5Z1_9BACT</name>